<dbReference type="InterPro" id="IPR011250">
    <property type="entry name" value="OMP/PagP_B-barrel"/>
</dbReference>
<dbReference type="KEGG" id="vna:PN96_06030"/>
<dbReference type="GeneID" id="70912341"/>
<accession>A0AAN0Y1Z4</accession>
<feature type="signal peptide" evidence="2">
    <location>
        <begin position="1"/>
        <end position="19"/>
    </location>
</feature>
<evidence type="ECO:0000313" key="5">
    <source>
        <dbReference type="Proteomes" id="UP000092741"/>
    </source>
</evidence>
<dbReference type="InterPro" id="IPR027385">
    <property type="entry name" value="Beta-barrel_OMP"/>
</dbReference>
<dbReference type="Proteomes" id="UP000092741">
    <property type="component" value="Chromosome 1"/>
</dbReference>
<keyword evidence="5" id="KW-1185">Reference proteome</keyword>
<dbReference type="AlphaFoldDB" id="A0AAN0Y1Z4"/>
<organism evidence="4 5">
    <name type="scientific">Vibrio natriegens NBRC 15636 = ATCC 14048 = DSM 759</name>
    <dbReference type="NCBI Taxonomy" id="1219067"/>
    <lineage>
        <taxon>Bacteria</taxon>
        <taxon>Pseudomonadati</taxon>
        <taxon>Pseudomonadota</taxon>
        <taxon>Gammaproteobacteria</taxon>
        <taxon>Vibrionales</taxon>
        <taxon>Vibrionaceae</taxon>
        <taxon>Vibrio</taxon>
    </lineage>
</organism>
<keyword evidence="1 2" id="KW-0732">Signal</keyword>
<feature type="domain" description="Outer membrane protein beta-barrel" evidence="3">
    <location>
        <begin position="6"/>
        <end position="170"/>
    </location>
</feature>
<name>A0AAN0Y1Z4_VIBNA</name>
<evidence type="ECO:0000313" key="4">
    <source>
        <dbReference type="EMBL" id="ANQ12582.1"/>
    </source>
</evidence>
<dbReference type="Pfam" id="PF13505">
    <property type="entry name" value="OMP_b-brl"/>
    <property type="match status" value="1"/>
</dbReference>
<feature type="chain" id="PRO_5042931973" description="Outer membrane protein beta-barrel domain-containing protein" evidence="2">
    <location>
        <begin position="20"/>
        <end position="171"/>
    </location>
</feature>
<evidence type="ECO:0000256" key="2">
    <source>
        <dbReference type="SAM" id="SignalP"/>
    </source>
</evidence>
<evidence type="ECO:0000256" key="1">
    <source>
        <dbReference type="ARBA" id="ARBA00022729"/>
    </source>
</evidence>
<evidence type="ECO:0000259" key="3">
    <source>
        <dbReference type="Pfam" id="PF13505"/>
    </source>
</evidence>
<gene>
    <name evidence="4" type="ORF">BA890_07320</name>
</gene>
<dbReference type="Gene3D" id="2.40.160.20">
    <property type="match status" value="1"/>
</dbReference>
<reference evidence="4 5" key="1">
    <citation type="submission" date="2016-07" db="EMBL/GenBank/DDBJ databases">
        <title>Developing Vibrio natriegens as a novel, fast-growing host for biotechnology.</title>
        <authorList>
            <person name="Weinstock M.T."/>
            <person name="Hesek E.D."/>
            <person name="Wilson C.M."/>
            <person name="Gibson D.G."/>
        </authorList>
    </citation>
    <scope>NUCLEOTIDE SEQUENCE [LARGE SCALE GENOMIC DNA]</scope>
    <source>
        <strain evidence="4 5">ATCC 14048</strain>
    </source>
</reference>
<dbReference type="SUPFAM" id="SSF56925">
    <property type="entry name" value="OMPA-like"/>
    <property type="match status" value="1"/>
</dbReference>
<dbReference type="RefSeq" id="WP_014231779.1">
    <property type="nucleotide sequence ID" value="NZ_ATFJ01000003.1"/>
</dbReference>
<protein>
    <recommendedName>
        <fullName evidence="3">Outer membrane protein beta-barrel domain-containing protein</fullName>
    </recommendedName>
</protein>
<proteinExistence type="predicted"/>
<dbReference type="EMBL" id="CP016345">
    <property type="protein sequence ID" value="ANQ12582.1"/>
    <property type="molecule type" value="Genomic_DNA"/>
</dbReference>
<sequence length="171" mass="17985">MKTKLSILALALCSTSAFADSWLYAGGQIGQSDIEGESDTTYGLHVGTGILPLIGIEAGYFNHGKVGLNVDGTKGDGDFSSLYLAVKPSIDFGPFHIYAKGGINAFNVDYKGSLSAIDKDDGVSYMYGVGAEYFLLDNISVGASYQAFGVDIDGDSDSVSSFTGNVTFHFL</sequence>